<dbReference type="AlphaFoldDB" id="A0A1C5JNH0"/>
<reference evidence="2" key="1">
    <citation type="submission" date="2016-06" db="EMBL/GenBank/DDBJ databases">
        <authorList>
            <person name="Varghese N."/>
            <person name="Submissions Spin"/>
        </authorList>
    </citation>
    <scope>NUCLEOTIDE SEQUENCE [LARGE SCALE GENOMIC DNA]</scope>
    <source>
        <strain evidence="2">DSM 45647</strain>
    </source>
</reference>
<dbReference type="InterPro" id="IPR052913">
    <property type="entry name" value="Glycopeptide_resist_protein"/>
</dbReference>
<proteinExistence type="predicted"/>
<dbReference type="Proteomes" id="UP000199360">
    <property type="component" value="Unassembled WGS sequence"/>
</dbReference>
<sequence length="174" mass="18280">MDLAAAVDRLIAAVVDPIPAPVRLPVVVLPPGNATPAIAGVDQLIGSFTTYHPCCQGRVTNIHRIADLVDGTIITPGWTFSLNTTAGERTLDRGFVPAPAIVNGELVDQPGGGVSQFSTTLFDAAWFAGLPILAHQPHTKYISRCPPGREPGLSLSIEIDSVPVQARLRGVISC</sequence>
<dbReference type="STRING" id="745366.GA0070213_112138"/>
<name>A0A1C5JNH0_9ACTN</name>
<gene>
    <name evidence="1" type="ORF">GA0070213_112138</name>
</gene>
<dbReference type="EMBL" id="FMDM01000012">
    <property type="protein sequence ID" value="SCG72135.1"/>
    <property type="molecule type" value="Genomic_DNA"/>
</dbReference>
<accession>A0A1C5JNH0</accession>
<evidence type="ECO:0000313" key="1">
    <source>
        <dbReference type="EMBL" id="SCG72135.1"/>
    </source>
</evidence>
<keyword evidence="2" id="KW-1185">Reference proteome</keyword>
<dbReference type="InterPro" id="IPR007391">
    <property type="entry name" value="Vancomycin_resist_VanW"/>
</dbReference>
<dbReference type="RefSeq" id="WP_175441434.1">
    <property type="nucleotide sequence ID" value="NZ_FMDM01000012.1"/>
</dbReference>
<protein>
    <submittedName>
        <fullName evidence="1">VanW like protein</fullName>
    </submittedName>
</protein>
<dbReference type="Pfam" id="PF04294">
    <property type="entry name" value="VanW"/>
    <property type="match status" value="1"/>
</dbReference>
<dbReference type="PANTHER" id="PTHR35788:SF1">
    <property type="entry name" value="EXPORTED PROTEIN"/>
    <property type="match status" value="1"/>
</dbReference>
<evidence type="ECO:0000313" key="2">
    <source>
        <dbReference type="Proteomes" id="UP000199360"/>
    </source>
</evidence>
<dbReference type="PANTHER" id="PTHR35788">
    <property type="entry name" value="EXPORTED PROTEIN-RELATED"/>
    <property type="match status" value="1"/>
</dbReference>
<organism evidence="1 2">
    <name type="scientific">Micromonospora humi</name>
    <dbReference type="NCBI Taxonomy" id="745366"/>
    <lineage>
        <taxon>Bacteria</taxon>
        <taxon>Bacillati</taxon>
        <taxon>Actinomycetota</taxon>
        <taxon>Actinomycetes</taxon>
        <taxon>Micromonosporales</taxon>
        <taxon>Micromonosporaceae</taxon>
        <taxon>Micromonospora</taxon>
    </lineage>
</organism>